<reference evidence="16" key="1">
    <citation type="submission" date="2020-12" db="EMBL/GenBank/DDBJ databases">
        <title>Clostridium thailandense sp. nov., a novel acetogenic bacterium isolated from peat land soil in Thailand.</title>
        <authorList>
            <person name="Chaikitkaew S."/>
            <person name="Birkeland N.K."/>
        </authorList>
    </citation>
    <scope>NUCLEOTIDE SEQUENCE</scope>
    <source>
        <strain evidence="16">DSM 17425</strain>
    </source>
</reference>
<dbReference type="InterPro" id="IPR020904">
    <property type="entry name" value="Sc_DH/Rdtase_CS"/>
</dbReference>
<dbReference type="Pfam" id="PF13561">
    <property type="entry name" value="adh_short_C2"/>
    <property type="match status" value="1"/>
</dbReference>
<dbReference type="SMART" id="SM00822">
    <property type="entry name" value="PKS_KR"/>
    <property type="match status" value="1"/>
</dbReference>
<dbReference type="InterPro" id="IPR011284">
    <property type="entry name" value="3oxo_ACP_reduc"/>
</dbReference>
<dbReference type="NCBIfam" id="NF009466">
    <property type="entry name" value="PRK12826.1-2"/>
    <property type="match status" value="1"/>
</dbReference>
<keyword evidence="17" id="KW-1185">Reference proteome</keyword>
<feature type="binding site" evidence="13">
    <location>
        <position position="91"/>
    </location>
    <ligand>
        <name>NADP(+)</name>
        <dbReference type="ChEBI" id="CHEBI:58349"/>
    </ligand>
</feature>
<dbReference type="PROSITE" id="PS00061">
    <property type="entry name" value="ADH_SHORT"/>
    <property type="match status" value="1"/>
</dbReference>
<evidence type="ECO:0000256" key="4">
    <source>
        <dbReference type="ARBA" id="ARBA00022516"/>
    </source>
</evidence>
<feature type="binding site" evidence="13">
    <location>
        <position position="189"/>
    </location>
    <ligand>
        <name>NADP(+)</name>
        <dbReference type="ChEBI" id="CHEBI:58349"/>
    </ligand>
</feature>
<dbReference type="NCBIfam" id="NF004198">
    <property type="entry name" value="PRK05653.1-3"/>
    <property type="match status" value="1"/>
</dbReference>
<comment type="similarity">
    <text evidence="3 14">Belongs to the short-chain dehydrogenases/reductases (SDR) family.</text>
</comment>
<dbReference type="Proteomes" id="UP000622687">
    <property type="component" value="Unassembled WGS sequence"/>
</dbReference>
<evidence type="ECO:0000256" key="12">
    <source>
        <dbReference type="PIRSR" id="PIRSR611284-1"/>
    </source>
</evidence>
<comment type="subunit">
    <text evidence="14">Homotetramer.</text>
</comment>
<dbReference type="RefSeq" id="WP_211142364.1">
    <property type="nucleotide sequence ID" value="NZ_JAEEGB010000009.1"/>
</dbReference>
<dbReference type="InterPro" id="IPR057326">
    <property type="entry name" value="KR_dom"/>
</dbReference>
<protein>
    <recommendedName>
        <fullName evidence="14">3-oxoacyl-[acyl-carrier-protein] reductase</fullName>
        <ecNumber evidence="14">1.1.1.100</ecNumber>
    </recommendedName>
</protein>
<comment type="function">
    <text evidence="1 14">Catalyzes the NADPH-dependent reduction of beta-ketoacyl-ACP substrates to beta-hydroxyacyl-ACP products, the first reductive step in the elongation cycle of fatty acid biosynthesis.</text>
</comment>
<proteinExistence type="inferred from homology"/>
<dbReference type="CDD" id="cd05333">
    <property type="entry name" value="BKR_SDR_c"/>
    <property type="match status" value="1"/>
</dbReference>
<comment type="catalytic activity">
    <reaction evidence="11 14">
        <text>a (3R)-hydroxyacyl-[ACP] + NADP(+) = a 3-oxoacyl-[ACP] + NADPH + H(+)</text>
        <dbReference type="Rhea" id="RHEA:17397"/>
        <dbReference type="Rhea" id="RHEA-COMP:9916"/>
        <dbReference type="Rhea" id="RHEA-COMP:9945"/>
        <dbReference type="ChEBI" id="CHEBI:15378"/>
        <dbReference type="ChEBI" id="CHEBI:57783"/>
        <dbReference type="ChEBI" id="CHEBI:58349"/>
        <dbReference type="ChEBI" id="CHEBI:78776"/>
        <dbReference type="ChEBI" id="CHEBI:78827"/>
        <dbReference type="EC" id="1.1.1.100"/>
    </reaction>
</comment>
<dbReference type="Gene3D" id="3.40.50.720">
    <property type="entry name" value="NAD(P)-binding Rossmann-like Domain"/>
    <property type="match status" value="1"/>
</dbReference>
<feature type="domain" description="Ketoreductase" evidence="15">
    <location>
        <begin position="7"/>
        <end position="187"/>
    </location>
</feature>
<dbReference type="GO" id="GO:0004316">
    <property type="term" value="F:3-oxoacyl-[acyl-carrier-protein] reductase (NADPH) activity"/>
    <property type="evidence" value="ECO:0007669"/>
    <property type="project" value="UniProtKB-UniRule"/>
</dbReference>
<feature type="binding site" evidence="13">
    <location>
        <begin position="13"/>
        <end position="16"/>
    </location>
    <ligand>
        <name>NADP(+)</name>
        <dbReference type="ChEBI" id="CHEBI:58349"/>
    </ligand>
</feature>
<dbReference type="PRINTS" id="PR00081">
    <property type="entry name" value="GDHRDH"/>
</dbReference>
<accession>A0A934HYT4</accession>
<dbReference type="EMBL" id="JAEEGB010000009">
    <property type="protein sequence ID" value="MBI6872875.1"/>
    <property type="molecule type" value="Genomic_DNA"/>
</dbReference>
<keyword evidence="7 14" id="KW-0560">Oxidoreductase</keyword>
<evidence type="ECO:0000313" key="16">
    <source>
        <dbReference type="EMBL" id="MBI6872875.1"/>
    </source>
</evidence>
<evidence type="ECO:0000256" key="11">
    <source>
        <dbReference type="ARBA" id="ARBA00048508"/>
    </source>
</evidence>
<sequence length="248" mass="25954">MESLKGKTAIVTGASRGIGKAIAVKLAELGANLVLNYRSDSKSVEDVIKEIESKGSKAIAVQGDVSIFSDAENIVKKAVEVFGSLDILINNAGITKDGLVLRMKEEDFDKVIDVNLKGAFNCIRHAAPVMVKQKGGKIVNISSVVGVTGNAGQINYSAAKAGIIGVTKSAARELASRGINVNAVAPGFIQTDMTEVLSDKVKESTLNSIPLKRFGSAQDIANMVAFLVSPSADYITGQVINVDGGMVM</sequence>
<dbReference type="InterPro" id="IPR050259">
    <property type="entry name" value="SDR"/>
</dbReference>
<dbReference type="NCBIfam" id="NF005559">
    <property type="entry name" value="PRK07231.1"/>
    <property type="match status" value="1"/>
</dbReference>
<dbReference type="GO" id="GO:0051287">
    <property type="term" value="F:NAD binding"/>
    <property type="evidence" value="ECO:0007669"/>
    <property type="project" value="UniProtKB-UniRule"/>
</dbReference>
<dbReference type="PRINTS" id="PR00080">
    <property type="entry name" value="SDRFAMILY"/>
</dbReference>
<dbReference type="FunFam" id="3.40.50.720:FF:000037">
    <property type="entry name" value="3-oxoacyl-[acyl-carrier-protein] reductase FabG"/>
    <property type="match status" value="1"/>
</dbReference>
<keyword evidence="10" id="KW-0753">Steroid metabolism</keyword>
<feature type="binding site" evidence="13">
    <location>
        <begin position="156"/>
        <end position="160"/>
    </location>
    <ligand>
        <name>NADP(+)</name>
        <dbReference type="ChEBI" id="CHEBI:58349"/>
    </ligand>
</feature>
<feature type="active site" description="Proton acceptor" evidence="12">
    <location>
        <position position="156"/>
    </location>
</feature>
<evidence type="ECO:0000256" key="1">
    <source>
        <dbReference type="ARBA" id="ARBA00002607"/>
    </source>
</evidence>
<keyword evidence="6 13" id="KW-0521">NADP</keyword>
<name>A0A934HYT4_9CLOT</name>
<evidence type="ECO:0000256" key="2">
    <source>
        <dbReference type="ARBA" id="ARBA00005194"/>
    </source>
</evidence>
<evidence type="ECO:0000256" key="14">
    <source>
        <dbReference type="RuleBase" id="RU366074"/>
    </source>
</evidence>
<evidence type="ECO:0000256" key="13">
    <source>
        <dbReference type="PIRSR" id="PIRSR611284-2"/>
    </source>
</evidence>
<comment type="caution">
    <text evidence="16">The sequence shown here is derived from an EMBL/GenBank/DDBJ whole genome shotgun (WGS) entry which is preliminary data.</text>
</comment>
<evidence type="ECO:0000259" key="15">
    <source>
        <dbReference type="SMART" id="SM00822"/>
    </source>
</evidence>
<organism evidence="16 17">
    <name type="scientific">Clostridium aciditolerans</name>
    <dbReference type="NCBI Taxonomy" id="339861"/>
    <lineage>
        <taxon>Bacteria</taxon>
        <taxon>Bacillati</taxon>
        <taxon>Bacillota</taxon>
        <taxon>Clostridia</taxon>
        <taxon>Eubacteriales</taxon>
        <taxon>Clostridiaceae</taxon>
        <taxon>Clostridium</taxon>
    </lineage>
</organism>
<dbReference type="GO" id="GO:0008202">
    <property type="term" value="P:steroid metabolic process"/>
    <property type="evidence" value="ECO:0007669"/>
    <property type="project" value="UniProtKB-KW"/>
</dbReference>
<dbReference type="InterPro" id="IPR002347">
    <property type="entry name" value="SDR_fam"/>
</dbReference>
<dbReference type="InterPro" id="IPR036291">
    <property type="entry name" value="NAD(P)-bd_dom_sf"/>
</dbReference>
<evidence type="ECO:0000256" key="6">
    <source>
        <dbReference type="ARBA" id="ARBA00022857"/>
    </source>
</evidence>
<dbReference type="NCBIfam" id="TIGR01830">
    <property type="entry name" value="3oxo_ACP_reduc"/>
    <property type="match status" value="1"/>
</dbReference>
<dbReference type="PANTHER" id="PTHR42879:SF2">
    <property type="entry name" value="3-OXOACYL-[ACYL-CARRIER-PROTEIN] REDUCTASE FABG"/>
    <property type="match status" value="1"/>
</dbReference>
<evidence type="ECO:0000256" key="9">
    <source>
        <dbReference type="ARBA" id="ARBA00023160"/>
    </source>
</evidence>
<gene>
    <name evidence="16" type="primary">fabG</name>
    <name evidence="16" type="ORF">I6U51_09180</name>
</gene>
<dbReference type="AlphaFoldDB" id="A0A934HYT4"/>
<dbReference type="EC" id="1.1.1.100" evidence="14"/>
<evidence type="ECO:0000256" key="3">
    <source>
        <dbReference type="ARBA" id="ARBA00006484"/>
    </source>
</evidence>
<evidence type="ECO:0000256" key="5">
    <source>
        <dbReference type="ARBA" id="ARBA00022832"/>
    </source>
</evidence>
<comment type="pathway">
    <text evidence="2 14">Lipid metabolism; fatty acid biosynthesis.</text>
</comment>
<dbReference type="GO" id="GO:0006633">
    <property type="term" value="P:fatty acid biosynthetic process"/>
    <property type="evidence" value="ECO:0007669"/>
    <property type="project" value="UniProtKB-KW"/>
</dbReference>
<keyword evidence="4 14" id="KW-0444">Lipid biosynthesis</keyword>
<evidence type="ECO:0000256" key="10">
    <source>
        <dbReference type="ARBA" id="ARBA00023221"/>
    </source>
</evidence>
<keyword evidence="9 14" id="KW-0275">Fatty acid biosynthesis</keyword>
<dbReference type="SUPFAM" id="SSF51735">
    <property type="entry name" value="NAD(P)-binding Rossmann-fold domains"/>
    <property type="match status" value="1"/>
</dbReference>
<evidence type="ECO:0000256" key="7">
    <source>
        <dbReference type="ARBA" id="ARBA00023002"/>
    </source>
</evidence>
<dbReference type="PANTHER" id="PTHR42879">
    <property type="entry name" value="3-OXOACYL-(ACYL-CARRIER-PROTEIN) REDUCTASE"/>
    <property type="match status" value="1"/>
</dbReference>
<evidence type="ECO:0000313" key="17">
    <source>
        <dbReference type="Proteomes" id="UP000622687"/>
    </source>
</evidence>
<keyword evidence="5 14" id="KW-0276">Fatty acid metabolism</keyword>
<evidence type="ECO:0000256" key="8">
    <source>
        <dbReference type="ARBA" id="ARBA00023098"/>
    </source>
</evidence>
<keyword evidence="8 14" id="KW-0443">Lipid metabolism</keyword>